<dbReference type="EMBL" id="BKAG01000007">
    <property type="protein sequence ID" value="GEP42045.1"/>
    <property type="molecule type" value="Genomic_DNA"/>
</dbReference>
<evidence type="ECO:0000313" key="1">
    <source>
        <dbReference type="EMBL" id="GEP42045.1"/>
    </source>
</evidence>
<accession>A0A512M5N3</accession>
<dbReference type="AlphaFoldDB" id="A0A512M5N3"/>
<comment type="caution">
    <text evidence="1">The sequence shown here is derived from an EMBL/GenBank/DDBJ whole genome shotgun (WGS) entry which is preliminary data.</text>
</comment>
<dbReference type="OrthoDB" id="198187at2"/>
<protein>
    <submittedName>
        <fullName evidence="1">Uncharacterized protein</fullName>
    </submittedName>
</protein>
<sequence length="85" mass="9109">MPDACHCPICQELLVEVEAGLNRDIANAILTGFGSSELQIRLPDGGWKTYMTPERDANGLLCTSCGSLTLAPTVPEHRQSLGLDP</sequence>
<dbReference type="RefSeq" id="WP_146849650.1">
    <property type="nucleotide sequence ID" value="NZ_BKAG01000007.1"/>
</dbReference>
<gene>
    <name evidence="1" type="ORF">BGE01nite_13360</name>
</gene>
<organism evidence="1 2">
    <name type="scientific">Brevifollis gellanilyticus</name>
    <dbReference type="NCBI Taxonomy" id="748831"/>
    <lineage>
        <taxon>Bacteria</taxon>
        <taxon>Pseudomonadati</taxon>
        <taxon>Verrucomicrobiota</taxon>
        <taxon>Verrucomicrobiia</taxon>
        <taxon>Verrucomicrobiales</taxon>
        <taxon>Verrucomicrobiaceae</taxon>
    </lineage>
</organism>
<proteinExistence type="predicted"/>
<name>A0A512M5N3_9BACT</name>
<dbReference type="Proteomes" id="UP000321577">
    <property type="component" value="Unassembled WGS sequence"/>
</dbReference>
<keyword evidence="2" id="KW-1185">Reference proteome</keyword>
<reference evidence="1 2" key="1">
    <citation type="submission" date="2019-07" db="EMBL/GenBank/DDBJ databases">
        <title>Whole genome shotgun sequence of Brevifollis gellanilyticus NBRC 108608.</title>
        <authorList>
            <person name="Hosoyama A."/>
            <person name="Uohara A."/>
            <person name="Ohji S."/>
            <person name="Ichikawa N."/>
        </authorList>
    </citation>
    <scope>NUCLEOTIDE SEQUENCE [LARGE SCALE GENOMIC DNA]</scope>
    <source>
        <strain evidence="1 2">NBRC 108608</strain>
    </source>
</reference>
<evidence type="ECO:0000313" key="2">
    <source>
        <dbReference type="Proteomes" id="UP000321577"/>
    </source>
</evidence>